<name>A0ABD5UUQ0_9EURY</name>
<dbReference type="InterPro" id="IPR037523">
    <property type="entry name" value="VOC_core"/>
</dbReference>
<evidence type="ECO:0000259" key="1">
    <source>
        <dbReference type="PROSITE" id="PS51819"/>
    </source>
</evidence>
<dbReference type="EMBL" id="JBHSXL010000009">
    <property type="protein sequence ID" value="MFC6893289.1"/>
    <property type="molecule type" value="Genomic_DNA"/>
</dbReference>
<dbReference type="InterPro" id="IPR004360">
    <property type="entry name" value="Glyas_Fos-R_dOase_dom"/>
</dbReference>
<dbReference type="PROSITE" id="PS51819">
    <property type="entry name" value="VOC"/>
    <property type="match status" value="1"/>
</dbReference>
<protein>
    <submittedName>
        <fullName evidence="2">VOC family protein</fullName>
    </submittedName>
</protein>
<dbReference type="PANTHER" id="PTHR46036">
    <property type="entry name" value="LACTOYLGLUTATHIONE LYASE"/>
    <property type="match status" value="1"/>
</dbReference>
<dbReference type="Proteomes" id="UP001596296">
    <property type="component" value="Unassembled WGS sequence"/>
</dbReference>
<comment type="caution">
    <text evidence="2">The sequence shown here is derived from an EMBL/GenBank/DDBJ whole genome shotgun (WGS) entry which is preliminary data.</text>
</comment>
<dbReference type="SUPFAM" id="SSF54593">
    <property type="entry name" value="Glyoxalase/Bleomycin resistance protein/Dihydroxybiphenyl dioxygenase"/>
    <property type="match status" value="1"/>
</dbReference>
<evidence type="ECO:0000313" key="2">
    <source>
        <dbReference type="EMBL" id="MFC6893289.1"/>
    </source>
</evidence>
<dbReference type="Pfam" id="PF00903">
    <property type="entry name" value="Glyoxalase"/>
    <property type="match status" value="1"/>
</dbReference>
<accession>A0ABD5UUQ0</accession>
<evidence type="ECO:0000313" key="3">
    <source>
        <dbReference type="Proteomes" id="UP001596296"/>
    </source>
</evidence>
<dbReference type="AlphaFoldDB" id="A0ABD5UUQ0"/>
<feature type="domain" description="VOC" evidence="1">
    <location>
        <begin position="2"/>
        <end position="122"/>
    </location>
</feature>
<dbReference type="PANTHER" id="PTHR46036:SF5">
    <property type="entry name" value="LACTOYLGLUTATHIONE LYASE"/>
    <property type="match status" value="1"/>
</dbReference>
<keyword evidence="3" id="KW-1185">Reference proteome</keyword>
<sequence>MDVLHPAMWVTDADEMEEFYAEGLGLERTREFTGGDGATNRFLGGEGDAEIQFKFHEDDAEDAPTGFDHVGIAVESVDETIEVLTEEFESEIVRGPKTLEDKGLRIAFLTDPEGYVVEVVEELEE</sequence>
<dbReference type="InterPro" id="IPR029068">
    <property type="entry name" value="Glyas_Bleomycin-R_OHBP_Dase"/>
</dbReference>
<dbReference type="RefSeq" id="WP_379744717.1">
    <property type="nucleotide sequence ID" value="NZ_JBHSVN010000001.1"/>
</dbReference>
<reference evidence="2 3" key="1">
    <citation type="journal article" date="2019" name="Int. J. Syst. Evol. Microbiol.">
        <title>The Global Catalogue of Microorganisms (GCM) 10K type strain sequencing project: providing services to taxonomists for standard genome sequencing and annotation.</title>
        <authorList>
            <consortium name="The Broad Institute Genomics Platform"/>
            <consortium name="The Broad Institute Genome Sequencing Center for Infectious Disease"/>
            <person name="Wu L."/>
            <person name="Ma J."/>
        </authorList>
    </citation>
    <scope>NUCLEOTIDE SEQUENCE [LARGE SCALE GENOMIC DNA]</scope>
    <source>
        <strain evidence="2 3">SKJ47</strain>
    </source>
</reference>
<proteinExistence type="predicted"/>
<dbReference type="Gene3D" id="3.10.180.10">
    <property type="entry name" value="2,3-Dihydroxybiphenyl 1,2-Dioxygenase, domain 1"/>
    <property type="match status" value="1"/>
</dbReference>
<gene>
    <name evidence="2" type="ORF">ACFQE9_11840</name>
</gene>
<dbReference type="CDD" id="cd06587">
    <property type="entry name" value="VOC"/>
    <property type="match status" value="1"/>
</dbReference>
<organism evidence="2 3">
    <name type="scientific">Halopenitus salinus</name>
    <dbReference type="NCBI Taxonomy" id="1198295"/>
    <lineage>
        <taxon>Archaea</taxon>
        <taxon>Methanobacteriati</taxon>
        <taxon>Methanobacteriota</taxon>
        <taxon>Stenosarchaea group</taxon>
        <taxon>Halobacteria</taxon>
        <taxon>Halobacteriales</taxon>
        <taxon>Haloferacaceae</taxon>
        <taxon>Halopenitus</taxon>
    </lineage>
</organism>